<sequence>MLPNTWFMMMKKNAPTLFCIPVLLEELVWKYTAPTIKAKMAITVNCITDT</sequence>
<organism evidence="1">
    <name type="scientific">Arion vulgaris</name>
    <dbReference type="NCBI Taxonomy" id="1028688"/>
    <lineage>
        <taxon>Eukaryota</taxon>
        <taxon>Metazoa</taxon>
        <taxon>Spiralia</taxon>
        <taxon>Lophotrochozoa</taxon>
        <taxon>Mollusca</taxon>
        <taxon>Gastropoda</taxon>
        <taxon>Heterobranchia</taxon>
        <taxon>Euthyneura</taxon>
        <taxon>Panpulmonata</taxon>
        <taxon>Eupulmonata</taxon>
        <taxon>Stylommatophora</taxon>
        <taxon>Helicina</taxon>
        <taxon>Arionoidea</taxon>
        <taxon>Arionidae</taxon>
        <taxon>Arion</taxon>
    </lineage>
</organism>
<gene>
    <name evidence="1" type="primary">ORF141621</name>
</gene>
<dbReference type="EMBL" id="HACG01037388">
    <property type="protein sequence ID" value="CEK84253.1"/>
    <property type="molecule type" value="Transcribed_RNA"/>
</dbReference>
<evidence type="ECO:0000313" key="1">
    <source>
        <dbReference type="EMBL" id="CEK84253.1"/>
    </source>
</evidence>
<name>A0A0B7ATQ5_9EUPU</name>
<dbReference type="AlphaFoldDB" id="A0A0B7ATQ5"/>
<accession>A0A0B7ATQ5</accession>
<reference evidence="1" key="1">
    <citation type="submission" date="2014-12" db="EMBL/GenBank/DDBJ databases">
        <title>Insight into the proteome of Arion vulgaris.</title>
        <authorList>
            <person name="Aradska J."/>
            <person name="Bulat T."/>
            <person name="Smidak R."/>
            <person name="Sarate P."/>
            <person name="Gangsoo J."/>
            <person name="Sialana F."/>
            <person name="Bilban M."/>
            <person name="Lubec G."/>
        </authorList>
    </citation>
    <scope>NUCLEOTIDE SEQUENCE</scope>
    <source>
        <tissue evidence="1">Skin</tissue>
    </source>
</reference>
<proteinExistence type="predicted"/>
<protein>
    <submittedName>
        <fullName evidence="1">Uncharacterized protein</fullName>
    </submittedName>
</protein>